<dbReference type="SUPFAM" id="SSF53098">
    <property type="entry name" value="Ribonuclease H-like"/>
    <property type="match status" value="1"/>
</dbReference>
<evidence type="ECO:0000313" key="3">
    <source>
        <dbReference type="Proteomes" id="UP001281410"/>
    </source>
</evidence>
<organism evidence="2 3">
    <name type="scientific">Dipteronia sinensis</name>
    <dbReference type="NCBI Taxonomy" id="43782"/>
    <lineage>
        <taxon>Eukaryota</taxon>
        <taxon>Viridiplantae</taxon>
        <taxon>Streptophyta</taxon>
        <taxon>Embryophyta</taxon>
        <taxon>Tracheophyta</taxon>
        <taxon>Spermatophyta</taxon>
        <taxon>Magnoliopsida</taxon>
        <taxon>eudicotyledons</taxon>
        <taxon>Gunneridae</taxon>
        <taxon>Pentapetalae</taxon>
        <taxon>rosids</taxon>
        <taxon>malvids</taxon>
        <taxon>Sapindales</taxon>
        <taxon>Sapindaceae</taxon>
        <taxon>Hippocastanoideae</taxon>
        <taxon>Acereae</taxon>
        <taxon>Dipteronia</taxon>
    </lineage>
</organism>
<feature type="domain" description="hAT-like transposase RNase-H fold" evidence="1">
    <location>
        <begin position="105"/>
        <end position="198"/>
    </location>
</feature>
<dbReference type="Pfam" id="PF14372">
    <property type="entry name" value="hAT-like_RNase-H"/>
    <property type="match status" value="1"/>
</dbReference>
<sequence length="203" mass="22883">MCAARAACTTPCCAVHKTVHQRTARLAMPWLGATIGAAGATCKPSMLQARNDSGYNSPYFLITICYIDDGWDLRKKILGIFIEFSVAEDIINWGKQVTSRVNSFSESKSQTVNVYFPMFCDTYAKLLQWEGSKYKYVKGIASEIKEEALDEHWKKCGMALTIAAVLELRFKMEIVESWYKEMYGNDSETQLKTFSDHLAGVNL</sequence>
<accession>A0AAE0A5U0</accession>
<protein>
    <recommendedName>
        <fullName evidence="1">hAT-like transposase RNase-H fold domain-containing protein</fullName>
    </recommendedName>
</protein>
<dbReference type="InterPro" id="IPR012337">
    <property type="entry name" value="RNaseH-like_sf"/>
</dbReference>
<evidence type="ECO:0000259" key="1">
    <source>
        <dbReference type="Pfam" id="PF14372"/>
    </source>
</evidence>
<reference evidence="2" key="1">
    <citation type="journal article" date="2023" name="Plant J.">
        <title>Genome sequences and population genomics provide insights into the demographic history, inbreeding, and mutation load of two 'living fossil' tree species of Dipteronia.</title>
        <authorList>
            <person name="Feng Y."/>
            <person name="Comes H.P."/>
            <person name="Chen J."/>
            <person name="Zhu S."/>
            <person name="Lu R."/>
            <person name="Zhang X."/>
            <person name="Li P."/>
            <person name="Qiu J."/>
            <person name="Olsen K.M."/>
            <person name="Qiu Y."/>
        </authorList>
    </citation>
    <scope>NUCLEOTIDE SEQUENCE</scope>
    <source>
        <strain evidence="2">NBL</strain>
    </source>
</reference>
<gene>
    <name evidence="2" type="ORF">Dsin_018398</name>
</gene>
<dbReference type="GO" id="GO:0003677">
    <property type="term" value="F:DNA binding"/>
    <property type="evidence" value="ECO:0007669"/>
    <property type="project" value="InterPro"/>
</dbReference>
<dbReference type="InterPro" id="IPR025525">
    <property type="entry name" value="hAT-like_transposase_RNase-H"/>
</dbReference>
<comment type="caution">
    <text evidence="2">The sequence shown here is derived from an EMBL/GenBank/DDBJ whole genome shotgun (WGS) entry which is preliminary data.</text>
</comment>
<proteinExistence type="predicted"/>
<keyword evidence="3" id="KW-1185">Reference proteome</keyword>
<dbReference type="EMBL" id="JANJYJ010000006">
    <property type="protein sequence ID" value="KAK3204352.1"/>
    <property type="molecule type" value="Genomic_DNA"/>
</dbReference>
<dbReference type="Proteomes" id="UP001281410">
    <property type="component" value="Unassembled WGS sequence"/>
</dbReference>
<evidence type="ECO:0000313" key="2">
    <source>
        <dbReference type="EMBL" id="KAK3204352.1"/>
    </source>
</evidence>
<dbReference type="AlphaFoldDB" id="A0AAE0A5U0"/>
<name>A0AAE0A5U0_9ROSI</name>